<dbReference type="EMBL" id="BKCJ010429527">
    <property type="protein sequence ID" value="GFA46930.1"/>
    <property type="molecule type" value="Genomic_DNA"/>
</dbReference>
<gene>
    <name evidence="2" type="ORF">Tci_618902</name>
</gene>
<feature type="compositionally biased region" description="Pro residues" evidence="1">
    <location>
        <begin position="1"/>
        <end position="11"/>
    </location>
</feature>
<feature type="compositionally biased region" description="Pro residues" evidence="1">
    <location>
        <begin position="20"/>
        <end position="32"/>
    </location>
</feature>
<comment type="caution">
    <text evidence="2">The sequence shown here is derived from an EMBL/GenBank/DDBJ whole genome shotgun (WGS) entry which is preliminary data.</text>
</comment>
<protein>
    <submittedName>
        <fullName evidence="2">Uncharacterized protein</fullName>
    </submittedName>
</protein>
<feature type="region of interest" description="Disordered" evidence="1">
    <location>
        <begin position="1"/>
        <end position="38"/>
    </location>
</feature>
<organism evidence="2">
    <name type="scientific">Tanacetum cinerariifolium</name>
    <name type="common">Dalmatian daisy</name>
    <name type="synonym">Chrysanthemum cinerariifolium</name>
    <dbReference type="NCBI Taxonomy" id="118510"/>
    <lineage>
        <taxon>Eukaryota</taxon>
        <taxon>Viridiplantae</taxon>
        <taxon>Streptophyta</taxon>
        <taxon>Embryophyta</taxon>
        <taxon>Tracheophyta</taxon>
        <taxon>Spermatophyta</taxon>
        <taxon>Magnoliopsida</taxon>
        <taxon>eudicotyledons</taxon>
        <taxon>Gunneridae</taxon>
        <taxon>Pentapetalae</taxon>
        <taxon>asterids</taxon>
        <taxon>campanulids</taxon>
        <taxon>Asterales</taxon>
        <taxon>Asteraceae</taxon>
        <taxon>Asteroideae</taxon>
        <taxon>Anthemideae</taxon>
        <taxon>Anthemidinae</taxon>
        <taxon>Tanacetum</taxon>
    </lineage>
</organism>
<accession>A0A699JMJ3</accession>
<proteinExistence type="predicted"/>
<reference evidence="2" key="1">
    <citation type="journal article" date="2019" name="Sci. Rep.">
        <title>Draft genome of Tanacetum cinerariifolium, the natural source of mosquito coil.</title>
        <authorList>
            <person name="Yamashiro T."/>
            <person name="Shiraishi A."/>
            <person name="Satake H."/>
            <person name="Nakayama K."/>
        </authorList>
    </citation>
    <scope>NUCLEOTIDE SEQUENCE</scope>
</reference>
<evidence type="ECO:0000313" key="2">
    <source>
        <dbReference type="EMBL" id="GFA46930.1"/>
    </source>
</evidence>
<evidence type="ECO:0000256" key="1">
    <source>
        <dbReference type="SAM" id="MobiDB-lite"/>
    </source>
</evidence>
<dbReference type="AlphaFoldDB" id="A0A699JMJ3"/>
<name>A0A699JMJ3_TANCI</name>
<sequence length="363" mass="41714">MPIASTPPSPTNAPSLPLQDPTPKPHALPPHEQPTTTSEYSMSFLTTLMETYATLSQMVVELEQDKHTQALEILQLKKRVHKLEKKKRPKMHPNRGKIEAIDVDEGITLVDVETQEEVVTIDAEPRGRINQEEVVAMDVEPQERINQDNVNAASKGVSAAEPTVFDDEEITQKLHDEEFLKATARDNQEKVDMERALKLQRQYDDKEENIDWNVVAKQIQERHLDNIKKYQNLKMKPVSIAQAKKNMIIYLKNMTLFKPDKDVEEPKKKRVTDETLLQESFKKLRAAKVSGSESTQEIPSTVPKEMSEEDVHNMLEIVLVFKFNVEALQVKYPIIYWEIHTDGSRTYWKIIRVGGITEAYLSF</sequence>